<proteinExistence type="predicted"/>
<keyword evidence="1" id="KW-1133">Transmembrane helix</keyword>
<evidence type="ECO:0000313" key="2">
    <source>
        <dbReference type="EMBL" id="KFM63317.1"/>
    </source>
</evidence>
<protein>
    <submittedName>
        <fullName evidence="2">Heparan-sulfate 6-O-sulfotransferase 3</fullName>
    </submittedName>
</protein>
<keyword evidence="1" id="KW-0812">Transmembrane</keyword>
<dbReference type="EMBL" id="KK114785">
    <property type="protein sequence ID" value="KFM63317.1"/>
    <property type="molecule type" value="Genomic_DNA"/>
</dbReference>
<evidence type="ECO:0000256" key="1">
    <source>
        <dbReference type="SAM" id="Phobius"/>
    </source>
</evidence>
<keyword evidence="2" id="KW-0808">Transferase</keyword>
<dbReference type="AlphaFoldDB" id="A0A087TDX8"/>
<reference evidence="2 3" key="1">
    <citation type="submission" date="2013-11" db="EMBL/GenBank/DDBJ databases">
        <title>Genome sequencing of Stegodyphus mimosarum.</title>
        <authorList>
            <person name="Bechsgaard J."/>
        </authorList>
    </citation>
    <scope>NUCLEOTIDE SEQUENCE [LARGE SCALE GENOMIC DNA]</scope>
</reference>
<feature type="non-terminal residue" evidence="2">
    <location>
        <position position="120"/>
    </location>
</feature>
<dbReference type="GO" id="GO:0016740">
    <property type="term" value="F:transferase activity"/>
    <property type="evidence" value="ECO:0007669"/>
    <property type="project" value="UniProtKB-KW"/>
</dbReference>
<feature type="transmembrane region" description="Helical" evidence="1">
    <location>
        <begin position="12"/>
        <end position="30"/>
    </location>
</feature>
<keyword evidence="3" id="KW-1185">Reference proteome</keyword>
<name>A0A087TDX8_STEMI</name>
<accession>A0A087TDX8</accession>
<gene>
    <name evidence="2" type="ORF">X975_03920</name>
</gene>
<dbReference type="OrthoDB" id="406981at2759"/>
<sequence length="120" mass="13712">MQLSSGRLIRYCGLSIVFGCIFTATFMWYFCTNTTCSLSTFPFLYSKDSLLRPHWHKLKANRQILSNWSSEKILSKDEKSSLDHNKIVVAKSDFNIKGSDVIVFLHIQNTGGSVFARHMV</sequence>
<dbReference type="Proteomes" id="UP000054359">
    <property type="component" value="Unassembled WGS sequence"/>
</dbReference>
<dbReference type="STRING" id="407821.A0A087TDX8"/>
<organism evidence="2 3">
    <name type="scientific">Stegodyphus mimosarum</name>
    <name type="common">African social velvet spider</name>
    <dbReference type="NCBI Taxonomy" id="407821"/>
    <lineage>
        <taxon>Eukaryota</taxon>
        <taxon>Metazoa</taxon>
        <taxon>Ecdysozoa</taxon>
        <taxon>Arthropoda</taxon>
        <taxon>Chelicerata</taxon>
        <taxon>Arachnida</taxon>
        <taxon>Araneae</taxon>
        <taxon>Araneomorphae</taxon>
        <taxon>Entelegynae</taxon>
        <taxon>Eresoidea</taxon>
        <taxon>Eresidae</taxon>
        <taxon>Stegodyphus</taxon>
    </lineage>
</organism>
<keyword evidence="1" id="KW-0472">Membrane</keyword>
<evidence type="ECO:0000313" key="3">
    <source>
        <dbReference type="Proteomes" id="UP000054359"/>
    </source>
</evidence>